<evidence type="ECO:0000313" key="1">
    <source>
        <dbReference type="EMBL" id="QHS88159.1"/>
    </source>
</evidence>
<dbReference type="EMBL" id="MN739094">
    <property type="protein sequence ID" value="QHS88159.1"/>
    <property type="molecule type" value="Genomic_DNA"/>
</dbReference>
<reference evidence="1" key="1">
    <citation type="journal article" date="2020" name="Nature">
        <title>Giant virus diversity and host interactions through global metagenomics.</title>
        <authorList>
            <person name="Schulz F."/>
            <person name="Roux S."/>
            <person name="Paez-Espino D."/>
            <person name="Jungbluth S."/>
            <person name="Walsh D.A."/>
            <person name="Denef V.J."/>
            <person name="McMahon K.D."/>
            <person name="Konstantinidis K.T."/>
            <person name="Eloe-Fadrosh E.A."/>
            <person name="Kyrpides N.C."/>
            <person name="Woyke T."/>
        </authorList>
    </citation>
    <scope>NUCLEOTIDE SEQUENCE</scope>
    <source>
        <strain evidence="1">GVMAG-M-3300010158-55</strain>
    </source>
</reference>
<proteinExistence type="predicted"/>
<accession>A0A6C0B9C2</accession>
<organism evidence="1">
    <name type="scientific">viral metagenome</name>
    <dbReference type="NCBI Taxonomy" id="1070528"/>
    <lineage>
        <taxon>unclassified sequences</taxon>
        <taxon>metagenomes</taxon>
        <taxon>organismal metagenomes</taxon>
    </lineage>
</organism>
<name>A0A6C0B9C2_9ZZZZ</name>
<sequence>MFKKLLKRDNYTILYSYHKVDLSKKIMKRIDNENHLFISSTPTIIELPNHEFLVNLRWINYKLNSKGFLFGINDVVNNNVKNLNSRFKVNTSFQPISNEIFLNEDLTYKPYMVGLEDIRIFYYNNSYYYNATIMDTKRNVHATTSQVYPIDNTTYELSRPIIEPTHYDIQKNIISEKNWSFVNYNNELCIVYLWFPLQLGKIDYVTNQLKMIKSKQMPEYFKYVRGSTPGYTKNNEIWFVVHKSNKKEYLHFFVIFDLQMKLLRYSELFKFENVKVEFCISLIVQDNQLILSYSLMDEQSFIATYTMNYIKKLKWY</sequence>
<dbReference type="AlphaFoldDB" id="A0A6C0B9C2"/>
<protein>
    <submittedName>
        <fullName evidence="1">Uncharacterized protein</fullName>
    </submittedName>
</protein>